<dbReference type="PATRIC" id="fig|456.5.peg.2493"/>
<proteinExistence type="predicted"/>
<evidence type="ECO:0000313" key="2">
    <source>
        <dbReference type="Proteomes" id="UP000055035"/>
    </source>
</evidence>
<sequence length="65" mass="7479">MEKVEWSGEIEDPSMYTKEVLDKSLQKTNFFVEHSSYINRKGQFPDDLILDGRESVGAIAIKTEK</sequence>
<keyword evidence="1" id="KW-0489">Methyltransferase</keyword>
<name>A0A0W0VEE9_9GAMM</name>
<keyword evidence="2" id="KW-1185">Reference proteome</keyword>
<reference evidence="1 2" key="1">
    <citation type="submission" date="2015-11" db="EMBL/GenBank/DDBJ databases">
        <title>Genomic analysis of 38 Legionella species identifies large and diverse effector repertoires.</title>
        <authorList>
            <person name="Burstein D."/>
            <person name="Amaro F."/>
            <person name="Zusman T."/>
            <person name="Lifshitz Z."/>
            <person name="Cohen O."/>
            <person name="Gilbert J.A."/>
            <person name="Pupko T."/>
            <person name="Shuman H.A."/>
            <person name="Segal G."/>
        </authorList>
    </citation>
    <scope>NUCLEOTIDE SEQUENCE [LARGE SCALE GENOMIC DNA]</scope>
    <source>
        <strain evidence="1 2">BL-540</strain>
    </source>
</reference>
<dbReference type="EMBL" id="LNYJ01000011">
    <property type="protein sequence ID" value="KTD18009.1"/>
    <property type="molecule type" value="Genomic_DNA"/>
</dbReference>
<organism evidence="1 2">
    <name type="scientific">Legionella jordanis</name>
    <dbReference type="NCBI Taxonomy" id="456"/>
    <lineage>
        <taxon>Bacteria</taxon>
        <taxon>Pseudomonadati</taxon>
        <taxon>Pseudomonadota</taxon>
        <taxon>Gammaproteobacteria</taxon>
        <taxon>Legionellales</taxon>
        <taxon>Legionellaceae</taxon>
        <taxon>Legionella</taxon>
    </lineage>
</organism>
<keyword evidence="1" id="KW-0808">Transferase</keyword>
<dbReference type="Proteomes" id="UP000055035">
    <property type="component" value="Unassembled WGS sequence"/>
</dbReference>
<accession>A0A0W0VEE9</accession>
<evidence type="ECO:0000313" key="1">
    <source>
        <dbReference type="EMBL" id="KTD18009.1"/>
    </source>
</evidence>
<comment type="caution">
    <text evidence="1">The sequence shown here is derived from an EMBL/GenBank/DDBJ whole genome shotgun (WGS) entry which is preliminary data.</text>
</comment>
<dbReference type="GO" id="GO:0032259">
    <property type="term" value="P:methylation"/>
    <property type="evidence" value="ECO:0007669"/>
    <property type="project" value="UniProtKB-KW"/>
</dbReference>
<dbReference type="STRING" id="456.Ljor_2315"/>
<gene>
    <name evidence="1" type="ORF">Ljor_2315</name>
</gene>
<dbReference type="AlphaFoldDB" id="A0A0W0VEE9"/>
<dbReference type="GO" id="GO:0008168">
    <property type="term" value="F:methyltransferase activity"/>
    <property type="evidence" value="ECO:0007669"/>
    <property type="project" value="UniProtKB-KW"/>
</dbReference>
<protein>
    <submittedName>
        <fullName evidence="1">Putative Methyltransferase</fullName>
    </submittedName>
</protein>